<dbReference type="GO" id="GO:0043190">
    <property type="term" value="C:ATP-binding cassette (ABC) transporter complex"/>
    <property type="evidence" value="ECO:0007669"/>
    <property type="project" value="InterPro"/>
</dbReference>
<dbReference type="GO" id="GO:1904680">
    <property type="term" value="F:peptide transmembrane transporter activity"/>
    <property type="evidence" value="ECO:0007669"/>
    <property type="project" value="TreeGrafter"/>
</dbReference>
<dbReference type="Proteomes" id="UP001290462">
    <property type="component" value="Unassembled WGS sequence"/>
</dbReference>
<dbReference type="RefSeq" id="WP_322809613.1">
    <property type="nucleotide sequence ID" value="NZ_JAVBVO010000005.1"/>
</dbReference>
<feature type="chain" id="PRO_5043521965" evidence="6">
    <location>
        <begin position="24"/>
        <end position="553"/>
    </location>
</feature>
<keyword evidence="5" id="KW-0571">Peptide transport</keyword>
<sequence>MKNRTKVSLFAMLAIILVIGACGNDKKESTAETSSEKVEKVADKQEITVTTTAELATLDSALYTDVVSSDAIGQIFEGLYRIDKNNDAELGIAKAEPKINEAKTVYTYQIRDEAKWSNGDPVTADDFVYAYQKVVNPATGSQSSNQMDIFENAEAIRNGERPITDLGVKALDEKTLEITLTSPVPYLAKLLTGTPFYPQNKKVATDLADKYGTNSENVIGNGPFTISKWDGTNLSWAYTKNKNYWDAKNVKLEHIDVEVAKETATGANLFDGGEVQYTGLTDEFIQKYQGSENYHEQPKALIGYLGFNTDRENTGNVHLRKALALAFDKKSYTEGVLIDGSKPLDGFIPTDFAKDPKNGKDFRKENGNLMAFDAKEAKAEWELAKKDLGISELTLEVLSSDAGSAKKTVEYLQAQFEENLPGLTIQLKSVPLKNRLDLTRAGDYDVFFGTWTPDYADPINFLEIYQSNGGINFSKYSNPTYDAGITEVKTSLATEPEKRWDKMLELEKQLIQEDAAIATVYQGAQAYLLAPEVTGLQVLPFGRTVSYRLAQVN</sequence>
<evidence type="ECO:0000259" key="7">
    <source>
        <dbReference type="Pfam" id="PF00496"/>
    </source>
</evidence>
<gene>
    <name evidence="8" type="ORF">RAK27_16195</name>
</gene>
<dbReference type="PROSITE" id="PS51257">
    <property type="entry name" value="PROKAR_LIPOPROTEIN"/>
    <property type="match status" value="1"/>
</dbReference>
<feature type="domain" description="Solute-binding protein family 5" evidence="7">
    <location>
        <begin position="91"/>
        <end position="472"/>
    </location>
</feature>
<evidence type="ECO:0000256" key="1">
    <source>
        <dbReference type="ARBA" id="ARBA00004196"/>
    </source>
</evidence>
<dbReference type="PANTHER" id="PTHR30290:SF10">
    <property type="entry name" value="PERIPLASMIC OLIGOPEPTIDE-BINDING PROTEIN-RELATED"/>
    <property type="match status" value="1"/>
</dbReference>
<dbReference type="GO" id="GO:0015833">
    <property type="term" value="P:peptide transport"/>
    <property type="evidence" value="ECO:0007669"/>
    <property type="project" value="UniProtKB-KW"/>
</dbReference>
<dbReference type="Gene3D" id="3.10.105.10">
    <property type="entry name" value="Dipeptide-binding Protein, Domain 3"/>
    <property type="match status" value="1"/>
</dbReference>
<dbReference type="SUPFAM" id="SSF53850">
    <property type="entry name" value="Periplasmic binding protein-like II"/>
    <property type="match status" value="1"/>
</dbReference>
<feature type="signal peptide" evidence="6">
    <location>
        <begin position="1"/>
        <end position="23"/>
    </location>
</feature>
<dbReference type="FunFam" id="3.10.105.10:FF:000001">
    <property type="entry name" value="Oligopeptide ABC transporter, oligopeptide-binding protein"/>
    <property type="match status" value="1"/>
</dbReference>
<protein>
    <submittedName>
        <fullName evidence="8">Peptide ABC transporter substrate-binding protein</fullName>
    </submittedName>
</protein>
<reference evidence="8" key="1">
    <citation type="submission" date="2023-08" db="EMBL/GenBank/DDBJ databases">
        <title>Genomic characterization of piscicolin 126 produced by Carnobacterium maltaromaticum CM22 strain isolated from salmon (Salmo salar).</title>
        <authorList>
            <person name="Gonzalez-Gragera E."/>
            <person name="Garcia-Lopez J.D."/>
            <person name="Teso-Perez C."/>
            <person name="Gimenez-Hernandez I."/>
            <person name="Peralta-Sanchez J.M."/>
            <person name="Valdivia E."/>
            <person name="Montalban-Lopez M."/>
            <person name="Martin-Platero A.M."/>
            <person name="Banos A."/>
            <person name="Martinez-Bueno M."/>
        </authorList>
    </citation>
    <scope>NUCLEOTIDE SEQUENCE</scope>
    <source>
        <strain evidence="8">CM22</strain>
    </source>
</reference>
<keyword evidence="5" id="KW-0653">Protein transport</keyword>
<dbReference type="Pfam" id="PF00496">
    <property type="entry name" value="SBP_bac_5"/>
    <property type="match status" value="1"/>
</dbReference>
<keyword evidence="3" id="KW-0813">Transport</keyword>
<organism evidence="8 9">
    <name type="scientific">Carnobacterium maltaromaticum</name>
    <name type="common">Carnobacterium piscicola</name>
    <dbReference type="NCBI Taxonomy" id="2751"/>
    <lineage>
        <taxon>Bacteria</taxon>
        <taxon>Bacillati</taxon>
        <taxon>Bacillota</taxon>
        <taxon>Bacilli</taxon>
        <taxon>Lactobacillales</taxon>
        <taxon>Carnobacteriaceae</taxon>
        <taxon>Carnobacterium</taxon>
    </lineage>
</organism>
<dbReference type="FunFam" id="3.90.76.10:FF:000001">
    <property type="entry name" value="Oligopeptide ABC transporter substrate-binding protein"/>
    <property type="match status" value="1"/>
</dbReference>
<dbReference type="AlphaFoldDB" id="A0AAW9JY06"/>
<evidence type="ECO:0000256" key="5">
    <source>
        <dbReference type="ARBA" id="ARBA00022856"/>
    </source>
</evidence>
<accession>A0AAW9JY06</accession>
<dbReference type="CDD" id="cd08504">
    <property type="entry name" value="PBP2_OppA"/>
    <property type="match status" value="1"/>
</dbReference>
<comment type="similarity">
    <text evidence="2">Belongs to the bacterial solute-binding protein 5 family.</text>
</comment>
<dbReference type="EMBL" id="JAVBVO010000005">
    <property type="protein sequence ID" value="MDZ5760179.1"/>
    <property type="molecule type" value="Genomic_DNA"/>
</dbReference>
<dbReference type="Gene3D" id="3.90.76.10">
    <property type="entry name" value="Dipeptide-binding Protein, Domain 1"/>
    <property type="match status" value="1"/>
</dbReference>
<dbReference type="Gene3D" id="3.40.190.10">
    <property type="entry name" value="Periplasmic binding protein-like II"/>
    <property type="match status" value="1"/>
</dbReference>
<dbReference type="GO" id="GO:0030288">
    <property type="term" value="C:outer membrane-bounded periplasmic space"/>
    <property type="evidence" value="ECO:0007669"/>
    <property type="project" value="UniProtKB-ARBA"/>
</dbReference>
<dbReference type="InterPro" id="IPR030678">
    <property type="entry name" value="Peptide/Ni-bd"/>
</dbReference>
<comment type="subcellular location">
    <subcellularLocation>
        <location evidence="1">Cell envelope</location>
    </subcellularLocation>
</comment>
<evidence type="ECO:0000256" key="4">
    <source>
        <dbReference type="ARBA" id="ARBA00022729"/>
    </source>
</evidence>
<evidence type="ECO:0000256" key="3">
    <source>
        <dbReference type="ARBA" id="ARBA00022448"/>
    </source>
</evidence>
<dbReference type="InterPro" id="IPR039424">
    <property type="entry name" value="SBP_5"/>
</dbReference>
<evidence type="ECO:0000256" key="6">
    <source>
        <dbReference type="SAM" id="SignalP"/>
    </source>
</evidence>
<evidence type="ECO:0000313" key="8">
    <source>
        <dbReference type="EMBL" id="MDZ5760179.1"/>
    </source>
</evidence>
<dbReference type="PANTHER" id="PTHR30290">
    <property type="entry name" value="PERIPLASMIC BINDING COMPONENT OF ABC TRANSPORTER"/>
    <property type="match status" value="1"/>
</dbReference>
<proteinExistence type="inferred from homology"/>
<dbReference type="InterPro" id="IPR000914">
    <property type="entry name" value="SBP_5_dom"/>
</dbReference>
<dbReference type="PIRSF" id="PIRSF002741">
    <property type="entry name" value="MppA"/>
    <property type="match status" value="1"/>
</dbReference>
<evidence type="ECO:0000313" key="9">
    <source>
        <dbReference type="Proteomes" id="UP001290462"/>
    </source>
</evidence>
<comment type="caution">
    <text evidence="8">The sequence shown here is derived from an EMBL/GenBank/DDBJ whole genome shotgun (WGS) entry which is preliminary data.</text>
</comment>
<keyword evidence="4 6" id="KW-0732">Signal</keyword>
<name>A0AAW9JY06_CARML</name>
<evidence type="ECO:0000256" key="2">
    <source>
        <dbReference type="ARBA" id="ARBA00005695"/>
    </source>
</evidence>